<evidence type="ECO:0000256" key="1">
    <source>
        <dbReference type="SAM" id="MobiDB-lite"/>
    </source>
</evidence>
<evidence type="ECO:0000313" key="5">
    <source>
        <dbReference type="Proteomes" id="UP000254040"/>
    </source>
</evidence>
<dbReference type="OrthoDB" id="5653662at2"/>
<feature type="region of interest" description="Disordered" evidence="1">
    <location>
        <begin position="129"/>
        <end position="154"/>
    </location>
</feature>
<dbReference type="Proteomes" id="UP000254040">
    <property type="component" value="Unassembled WGS sequence"/>
</dbReference>
<gene>
    <name evidence="2" type="ORF">Lmor_0745</name>
    <name evidence="3" type="ORF">NCTC12239_01251</name>
</gene>
<dbReference type="RefSeq" id="WP_028383877.1">
    <property type="nucleotide sequence ID" value="NZ_CAAAJG010000030.1"/>
</dbReference>
<dbReference type="Proteomes" id="UP000054985">
    <property type="component" value="Unassembled WGS sequence"/>
</dbReference>
<organism evidence="3 5">
    <name type="scientific">Legionella moravica</name>
    <dbReference type="NCBI Taxonomy" id="39962"/>
    <lineage>
        <taxon>Bacteria</taxon>
        <taxon>Pseudomonadati</taxon>
        <taxon>Pseudomonadota</taxon>
        <taxon>Gammaproteobacteria</taxon>
        <taxon>Legionellales</taxon>
        <taxon>Legionellaceae</taxon>
        <taxon>Legionella</taxon>
    </lineage>
</organism>
<evidence type="ECO:0000313" key="2">
    <source>
        <dbReference type="EMBL" id="KTD35298.1"/>
    </source>
</evidence>
<accession>A0A378JZ78</accession>
<dbReference type="EMBL" id="LNYN01000014">
    <property type="protein sequence ID" value="KTD35298.1"/>
    <property type="molecule type" value="Genomic_DNA"/>
</dbReference>
<reference evidence="2 4" key="1">
    <citation type="submission" date="2015-11" db="EMBL/GenBank/DDBJ databases">
        <title>Genomic analysis of 38 Legionella species identifies large and diverse effector repertoires.</title>
        <authorList>
            <person name="Burstein D."/>
            <person name="Amaro F."/>
            <person name="Zusman T."/>
            <person name="Lifshitz Z."/>
            <person name="Cohen O."/>
            <person name="Gilbert J.A."/>
            <person name="Pupko T."/>
            <person name="Shuman H.A."/>
            <person name="Segal G."/>
        </authorList>
    </citation>
    <scope>NUCLEOTIDE SEQUENCE [LARGE SCALE GENOMIC DNA]</scope>
    <source>
        <strain evidence="2 4">ATCC 43877</strain>
    </source>
</reference>
<feature type="compositionally biased region" description="Polar residues" evidence="1">
    <location>
        <begin position="129"/>
        <end position="141"/>
    </location>
</feature>
<evidence type="ECO:0000313" key="3">
    <source>
        <dbReference type="EMBL" id="STX62329.1"/>
    </source>
</evidence>
<dbReference type="STRING" id="39962.Lmor_0745"/>
<reference evidence="3 5" key="2">
    <citation type="submission" date="2018-06" db="EMBL/GenBank/DDBJ databases">
        <authorList>
            <consortium name="Pathogen Informatics"/>
            <person name="Doyle S."/>
        </authorList>
    </citation>
    <scope>NUCLEOTIDE SEQUENCE [LARGE SCALE GENOMIC DNA]</scope>
    <source>
        <strain evidence="3 5">NCTC12239</strain>
    </source>
</reference>
<dbReference type="EMBL" id="UGOG01000001">
    <property type="protein sequence ID" value="STX62329.1"/>
    <property type="molecule type" value="Genomic_DNA"/>
</dbReference>
<dbReference type="AlphaFoldDB" id="A0A378JZ78"/>
<keyword evidence="4" id="KW-1185">Reference proteome</keyword>
<name>A0A378JZ78_9GAMM</name>
<evidence type="ECO:0000313" key="4">
    <source>
        <dbReference type="Proteomes" id="UP000054985"/>
    </source>
</evidence>
<proteinExistence type="predicted"/>
<sequence length="219" mass="25015">MKISNDSVLTWNQNVQKNQTTESGFDDWLKTPTKQNSGDEFYWQHQSQLQQSCLKFENHSEHVQHEETSLKTSEIDNVIATLYSAPNNVDAPMQSTMDHSKPSALHLPRLQSTEFMRTIAALEQNCSQTLAPEPNSYSGRSAPDKSTSEQPNSVDYTTHNTGQFKNYHLYIQNDQVELSLHAEDLNKEEQLELKQMIKLNLKNKGLSLKQLLINGVQHD</sequence>
<protein>
    <submittedName>
        <fullName evidence="3">Uncharacterized protein</fullName>
    </submittedName>
</protein>